<protein>
    <submittedName>
        <fullName evidence="1">Uncharacterized protein</fullName>
    </submittedName>
</protein>
<name>A0ACB9JUW1_9ASTR</name>
<comment type="caution">
    <text evidence="1">The sequence shown here is derived from an EMBL/GenBank/DDBJ whole genome shotgun (WGS) entry which is preliminary data.</text>
</comment>
<reference evidence="1 2" key="2">
    <citation type="journal article" date="2022" name="Mol. Ecol. Resour.">
        <title>The genomes of chicory, endive, great burdock and yacon provide insights into Asteraceae paleo-polyploidization history and plant inulin production.</title>
        <authorList>
            <person name="Fan W."/>
            <person name="Wang S."/>
            <person name="Wang H."/>
            <person name="Wang A."/>
            <person name="Jiang F."/>
            <person name="Liu H."/>
            <person name="Zhao H."/>
            <person name="Xu D."/>
            <person name="Zhang Y."/>
        </authorList>
    </citation>
    <scope>NUCLEOTIDE SEQUENCE [LARGE SCALE GENOMIC DNA]</scope>
    <source>
        <strain evidence="2">cv. Yunnan</strain>
        <tissue evidence="1">Leaves</tissue>
    </source>
</reference>
<dbReference type="EMBL" id="CM042019">
    <property type="protein sequence ID" value="KAI3823815.1"/>
    <property type="molecule type" value="Genomic_DNA"/>
</dbReference>
<reference evidence="2" key="1">
    <citation type="journal article" date="2022" name="Mol. Ecol. Resour.">
        <title>The genomes of chicory, endive, great burdock and yacon provide insights into Asteraceae palaeo-polyploidization history and plant inulin production.</title>
        <authorList>
            <person name="Fan W."/>
            <person name="Wang S."/>
            <person name="Wang H."/>
            <person name="Wang A."/>
            <person name="Jiang F."/>
            <person name="Liu H."/>
            <person name="Zhao H."/>
            <person name="Xu D."/>
            <person name="Zhang Y."/>
        </authorList>
    </citation>
    <scope>NUCLEOTIDE SEQUENCE [LARGE SCALE GENOMIC DNA]</scope>
    <source>
        <strain evidence="2">cv. Yunnan</strain>
    </source>
</reference>
<sequence>MFFLYGGFLTKWDHLNLKIHRTDHRLHPADLLDSPIFNYINNLSPIKPVKGTSATQIFPGFISPPLIFTSKRIHTHRHSIDLKSSESHISSQEDNNTTGSNLENSSSKNSKDALSKMTDSVNPEGSMETFDNEDDNVLASPTPVEQAQEDHELSSSKPVENDGKNRSCLQSSICQNLTYVDQQYNPQLVALVGQSQLGKRRRLQFEAAQDSIGENDSRSQNPSNTAAKSQVLESSMSQTTRGSSANVSKPSGIGLHLNSIVNAMPLRHLSGGGKALISNNSQTQDNVQCPSVSSNSNLVENVSATSEEYAHQTPYSNAESMKMVEYQEKFDRGSLNSEQAERVDAYRSNPKKKRKKTESSGDGCKYCNCKKTKCLKLYCDCFAAGIYCAGSCSCQGCFNRPEYESTVLETRQQIESRDPLAFAPKIVAHLKKPPRSQMLEGGDQVTPLAGRHKRGCNCKKSMCMKKYCECYQANVGCSEGCRCEGCQNIYGIKGVSSLIRETRVESINENASISFDDKKLKMVPIRSRSSLPEFHKPPNLSPQTPSFQCSTHKNDASSEARVFPGRYVPSPESECPPYVTTTPKSPNDSSINMDQESYLNREFMDEFSPGDRSSTSRTQLLPPGRIRLSSLGFHGSSVTPVTLFGGAKPSFNIIDDDTPNILKDSSIRQHNKVKVASSSPNKKRVSPPRIRLHELGSSTLKSGRKFILKAVPSFPPLTPCIDSKQISNHPPADNAL</sequence>
<gene>
    <name evidence="1" type="ORF">L1987_05258</name>
</gene>
<dbReference type="Proteomes" id="UP001056120">
    <property type="component" value="Linkage Group LG02"/>
</dbReference>
<proteinExistence type="predicted"/>
<accession>A0ACB9JUW1</accession>
<keyword evidence="2" id="KW-1185">Reference proteome</keyword>
<evidence type="ECO:0000313" key="2">
    <source>
        <dbReference type="Proteomes" id="UP001056120"/>
    </source>
</evidence>
<evidence type="ECO:0000313" key="1">
    <source>
        <dbReference type="EMBL" id="KAI3823815.1"/>
    </source>
</evidence>
<organism evidence="1 2">
    <name type="scientific">Smallanthus sonchifolius</name>
    <dbReference type="NCBI Taxonomy" id="185202"/>
    <lineage>
        <taxon>Eukaryota</taxon>
        <taxon>Viridiplantae</taxon>
        <taxon>Streptophyta</taxon>
        <taxon>Embryophyta</taxon>
        <taxon>Tracheophyta</taxon>
        <taxon>Spermatophyta</taxon>
        <taxon>Magnoliopsida</taxon>
        <taxon>eudicotyledons</taxon>
        <taxon>Gunneridae</taxon>
        <taxon>Pentapetalae</taxon>
        <taxon>asterids</taxon>
        <taxon>campanulids</taxon>
        <taxon>Asterales</taxon>
        <taxon>Asteraceae</taxon>
        <taxon>Asteroideae</taxon>
        <taxon>Heliantheae alliance</taxon>
        <taxon>Millerieae</taxon>
        <taxon>Smallanthus</taxon>
    </lineage>
</organism>